<accession>A0AAQ1RX65</accession>
<dbReference type="RefSeq" id="WP_021661411.1">
    <property type="nucleotide sequence ID" value="NZ_FQVY01000006.1"/>
</dbReference>
<dbReference type="SUPFAM" id="SSF51206">
    <property type="entry name" value="cAMP-binding domain-like"/>
    <property type="match status" value="1"/>
</dbReference>
<dbReference type="InterPro" id="IPR000595">
    <property type="entry name" value="cNMP-bd_dom"/>
</dbReference>
<dbReference type="AlphaFoldDB" id="A0AAQ1RX65"/>
<dbReference type="InterPro" id="IPR018490">
    <property type="entry name" value="cNMP-bd_dom_sf"/>
</dbReference>
<evidence type="ECO:0000313" key="4">
    <source>
        <dbReference type="Proteomes" id="UP000184089"/>
    </source>
</evidence>
<evidence type="ECO:0000313" key="3">
    <source>
        <dbReference type="EMBL" id="SHG62476.1"/>
    </source>
</evidence>
<gene>
    <name evidence="2" type="ORF">GT747_00785</name>
    <name evidence="3" type="ORF">SAMN05444424_2849</name>
</gene>
<evidence type="ECO:0000313" key="2">
    <source>
        <dbReference type="EMBL" id="MZL68311.1"/>
    </source>
</evidence>
<feature type="domain" description="Cyclic nucleotide-binding" evidence="1">
    <location>
        <begin position="19"/>
        <end position="123"/>
    </location>
</feature>
<reference evidence="3" key="2">
    <citation type="submission" date="2016-11" db="EMBL/GenBank/DDBJ databases">
        <authorList>
            <person name="Varghese N."/>
            <person name="Submissions S."/>
        </authorList>
    </citation>
    <scope>NUCLEOTIDE SEQUENCE</scope>
    <source>
        <strain evidence="3">DSM 4029</strain>
    </source>
</reference>
<comment type="caution">
    <text evidence="3">The sequence shown here is derived from an EMBL/GenBank/DDBJ whole genome shotgun (WGS) entry which is preliminary data.</text>
</comment>
<reference evidence="2 5" key="3">
    <citation type="journal article" date="2019" name="Nat. Med.">
        <title>A library of human gut bacterial isolates paired with longitudinal multiomics data enables mechanistic microbiome research.</title>
        <authorList>
            <person name="Poyet M."/>
            <person name="Groussin M."/>
            <person name="Gibbons S.M."/>
            <person name="Avila-Pacheco J."/>
            <person name="Jiang X."/>
            <person name="Kearney S.M."/>
            <person name="Perrotta A.R."/>
            <person name="Berdy B."/>
            <person name="Zhao S."/>
            <person name="Lieberman T.D."/>
            <person name="Swanson P.K."/>
            <person name="Smith M."/>
            <person name="Roesemann S."/>
            <person name="Alexander J.E."/>
            <person name="Rich S.A."/>
            <person name="Livny J."/>
            <person name="Vlamakis H."/>
            <person name="Clish C."/>
            <person name="Bullock K."/>
            <person name="Deik A."/>
            <person name="Scott J."/>
            <person name="Pierce K.A."/>
            <person name="Xavier R.J."/>
            <person name="Alm E.J."/>
        </authorList>
    </citation>
    <scope>NUCLEOTIDE SEQUENCE [LARGE SCALE GENOMIC DNA]</scope>
    <source>
        <strain evidence="2 5">BIOML-A2</strain>
    </source>
</reference>
<dbReference type="Proteomes" id="UP000474718">
    <property type="component" value="Unassembled WGS sequence"/>
</dbReference>
<keyword evidence="5" id="KW-1185">Reference proteome</keyword>
<sequence>MKGLIDFLAAAPAAVRRQLEEVSFGRRAPILWEGMENSAVYILLEGGAEGYLQGVRGQVSPVFHYCAPSLFGEFEVFCGRENVINVAAVSPCRLYRLSRSAFLEWMRADFDFTQYVVAQLVRKLTENTVLFDKFGRYTVRERVLRTVAVWHRAGKLPQLTKELLSMEAGAPLRSVNRAVAACAKEGIFCWEKRRFRVLDEGALNAFLPQ</sequence>
<evidence type="ECO:0000313" key="5">
    <source>
        <dbReference type="Proteomes" id="UP000474718"/>
    </source>
</evidence>
<protein>
    <submittedName>
        <fullName evidence="2">Cyclic nucleotide-binding domain-containing protein</fullName>
    </submittedName>
    <submittedName>
        <fullName evidence="3">cAMP-binding domain of CRP or a regulatory subunit of cAMP-dependent protein kinases</fullName>
    </submittedName>
</protein>
<dbReference type="SMART" id="SM00100">
    <property type="entry name" value="cNMP"/>
    <property type="match status" value="1"/>
</dbReference>
<dbReference type="CDD" id="cd00038">
    <property type="entry name" value="CAP_ED"/>
    <property type="match status" value="1"/>
</dbReference>
<dbReference type="Proteomes" id="UP000184089">
    <property type="component" value="Unassembled WGS sequence"/>
</dbReference>
<name>A0AAQ1RX65_9FIRM</name>
<evidence type="ECO:0000259" key="1">
    <source>
        <dbReference type="PROSITE" id="PS50042"/>
    </source>
</evidence>
<dbReference type="InterPro" id="IPR014710">
    <property type="entry name" value="RmlC-like_jellyroll"/>
</dbReference>
<dbReference type="Gene3D" id="2.60.120.10">
    <property type="entry name" value="Jelly Rolls"/>
    <property type="match status" value="1"/>
</dbReference>
<reference evidence="4" key="1">
    <citation type="submission" date="2016-11" db="EMBL/GenBank/DDBJ databases">
        <authorList>
            <person name="Jaros S."/>
            <person name="Januszkiewicz K."/>
            <person name="Wedrychowicz H."/>
        </authorList>
    </citation>
    <scope>NUCLEOTIDE SEQUENCE [LARGE SCALE GENOMIC DNA]</scope>
    <source>
        <strain evidence="4">DSM 4029</strain>
    </source>
</reference>
<dbReference type="EMBL" id="WWVX01000001">
    <property type="protein sequence ID" value="MZL68311.1"/>
    <property type="molecule type" value="Genomic_DNA"/>
</dbReference>
<proteinExistence type="predicted"/>
<dbReference type="Pfam" id="PF00027">
    <property type="entry name" value="cNMP_binding"/>
    <property type="match status" value="1"/>
</dbReference>
<dbReference type="EMBL" id="FQVY01000006">
    <property type="protein sequence ID" value="SHG62476.1"/>
    <property type="molecule type" value="Genomic_DNA"/>
</dbReference>
<organism evidence="3 4">
    <name type="scientific">Bittarella massiliensis</name>
    <name type="common">ex Durand et al. 2017</name>
    <dbReference type="NCBI Taxonomy" id="1720313"/>
    <lineage>
        <taxon>Bacteria</taxon>
        <taxon>Bacillati</taxon>
        <taxon>Bacillota</taxon>
        <taxon>Clostridia</taxon>
        <taxon>Eubacteriales</taxon>
        <taxon>Oscillospiraceae</taxon>
        <taxon>Bittarella (ex Durand et al. 2017)</taxon>
    </lineage>
</organism>
<dbReference type="PROSITE" id="PS50042">
    <property type="entry name" value="CNMP_BINDING_3"/>
    <property type="match status" value="1"/>
</dbReference>